<reference evidence="1" key="1">
    <citation type="submission" date="2014-09" db="EMBL/GenBank/DDBJ databases">
        <authorList>
            <person name="Magalhaes I.L.F."/>
            <person name="Oliveira U."/>
            <person name="Santos F.R."/>
            <person name="Vidigal T.H.D.A."/>
            <person name="Brescovit A.D."/>
            <person name="Santos A.J."/>
        </authorList>
    </citation>
    <scope>NUCLEOTIDE SEQUENCE</scope>
    <source>
        <tissue evidence="1">Shoot tissue taken approximately 20 cm above the soil surface</tissue>
    </source>
</reference>
<organism evidence="1">
    <name type="scientific">Arundo donax</name>
    <name type="common">Giant reed</name>
    <name type="synonym">Donax arundinaceus</name>
    <dbReference type="NCBI Taxonomy" id="35708"/>
    <lineage>
        <taxon>Eukaryota</taxon>
        <taxon>Viridiplantae</taxon>
        <taxon>Streptophyta</taxon>
        <taxon>Embryophyta</taxon>
        <taxon>Tracheophyta</taxon>
        <taxon>Spermatophyta</taxon>
        <taxon>Magnoliopsida</taxon>
        <taxon>Liliopsida</taxon>
        <taxon>Poales</taxon>
        <taxon>Poaceae</taxon>
        <taxon>PACMAD clade</taxon>
        <taxon>Arundinoideae</taxon>
        <taxon>Arundineae</taxon>
        <taxon>Arundo</taxon>
    </lineage>
</organism>
<protein>
    <submittedName>
        <fullName evidence="1">Uncharacterized protein</fullName>
    </submittedName>
</protein>
<name>A0A0A9AH70_ARUDO</name>
<reference evidence="1" key="2">
    <citation type="journal article" date="2015" name="Data Brief">
        <title>Shoot transcriptome of the giant reed, Arundo donax.</title>
        <authorList>
            <person name="Barrero R.A."/>
            <person name="Guerrero F.D."/>
            <person name="Moolhuijzen P."/>
            <person name="Goolsby J.A."/>
            <person name="Tidwell J."/>
            <person name="Bellgard S.E."/>
            <person name="Bellgard M.I."/>
        </authorList>
    </citation>
    <scope>NUCLEOTIDE SEQUENCE</scope>
    <source>
        <tissue evidence="1">Shoot tissue taken approximately 20 cm above the soil surface</tissue>
    </source>
</reference>
<proteinExistence type="predicted"/>
<evidence type="ECO:0000313" key="1">
    <source>
        <dbReference type="EMBL" id="JAD49198.1"/>
    </source>
</evidence>
<dbReference type="EMBL" id="GBRH01248697">
    <property type="protein sequence ID" value="JAD49198.1"/>
    <property type="molecule type" value="Transcribed_RNA"/>
</dbReference>
<accession>A0A0A9AH70</accession>
<dbReference type="AlphaFoldDB" id="A0A0A9AH70"/>
<sequence>MFRTTDLCMFCMWFYWFTLDLWARSLPTRGISFCKL</sequence>